<evidence type="ECO:0000256" key="2">
    <source>
        <dbReference type="ARBA" id="ARBA00007447"/>
    </source>
</evidence>
<evidence type="ECO:0000313" key="12">
    <source>
        <dbReference type="Proteomes" id="UP000265515"/>
    </source>
</evidence>
<evidence type="ECO:0000256" key="5">
    <source>
        <dbReference type="ARBA" id="ARBA00022729"/>
    </source>
</evidence>
<feature type="compositionally biased region" description="Low complexity" evidence="9">
    <location>
        <begin position="45"/>
        <end position="54"/>
    </location>
</feature>
<keyword evidence="6" id="KW-0378">Hydrolase</keyword>
<dbReference type="GO" id="GO:0006508">
    <property type="term" value="P:proteolysis"/>
    <property type="evidence" value="ECO:0007669"/>
    <property type="project" value="UniProtKB-KW"/>
</dbReference>
<evidence type="ECO:0000256" key="7">
    <source>
        <dbReference type="ARBA" id="ARBA00022989"/>
    </source>
</evidence>
<accession>A0A388K353</accession>
<dbReference type="Gene3D" id="2.40.70.10">
    <property type="entry name" value="Acid Proteases"/>
    <property type="match status" value="2"/>
</dbReference>
<keyword evidence="12" id="KW-1185">Reference proteome</keyword>
<proteinExistence type="inferred from homology"/>
<dbReference type="GO" id="GO:0004190">
    <property type="term" value="F:aspartic-type endopeptidase activity"/>
    <property type="evidence" value="ECO:0007669"/>
    <property type="project" value="InterPro"/>
</dbReference>
<keyword evidence="4" id="KW-0812">Transmembrane</keyword>
<keyword evidence="5" id="KW-0732">Signal</keyword>
<dbReference type="GO" id="GO:0016020">
    <property type="term" value="C:membrane"/>
    <property type="evidence" value="ECO:0007669"/>
    <property type="project" value="UniProtKB-SubCell"/>
</dbReference>
<dbReference type="STRING" id="69332.A0A388K353"/>
<dbReference type="EMBL" id="BFEA01000050">
    <property type="protein sequence ID" value="GBG64467.1"/>
    <property type="molecule type" value="Genomic_DNA"/>
</dbReference>
<evidence type="ECO:0000256" key="3">
    <source>
        <dbReference type="ARBA" id="ARBA00022670"/>
    </source>
</evidence>
<dbReference type="Proteomes" id="UP000265515">
    <property type="component" value="Unassembled WGS sequence"/>
</dbReference>
<reference evidence="11 12" key="1">
    <citation type="journal article" date="2018" name="Cell">
        <title>The Chara Genome: Secondary Complexity and Implications for Plant Terrestrialization.</title>
        <authorList>
            <person name="Nishiyama T."/>
            <person name="Sakayama H."/>
            <person name="Vries J.D."/>
            <person name="Buschmann H."/>
            <person name="Saint-Marcoux D."/>
            <person name="Ullrich K.K."/>
            <person name="Haas F.B."/>
            <person name="Vanderstraeten L."/>
            <person name="Becker D."/>
            <person name="Lang D."/>
            <person name="Vosolsobe S."/>
            <person name="Rombauts S."/>
            <person name="Wilhelmsson P.K.I."/>
            <person name="Janitza P."/>
            <person name="Kern R."/>
            <person name="Heyl A."/>
            <person name="Rumpler F."/>
            <person name="Villalobos L.I.A.C."/>
            <person name="Clay J.M."/>
            <person name="Skokan R."/>
            <person name="Toyoda A."/>
            <person name="Suzuki Y."/>
            <person name="Kagoshima H."/>
            <person name="Schijlen E."/>
            <person name="Tajeshwar N."/>
            <person name="Catarino B."/>
            <person name="Hetherington A.J."/>
            <person name="Saltykova A."/>
            <person name="Bonnot C."/>
            <person name="Breuninger H."/>
            <person name="Symeonidi A."/>
            <person name="Radhakrishnan G.V."/>
            <person name="Van Nieuwerburgh F."/>
            <person name="Deforce D."/>
            <person name="Chang C."/>
            <person name="Karol K.G."/>
            <person name="Hedrich R."/>
            <person name="Ulvskov P."/>
            <person name="Glockner G."/>
            <person name="Delwiche C.F."/>
            <person name="Petrasek J."/>
            <person name="Van de Peer Y."/>
            <person name="Friml J."/>
            <person name="Beilby M."/>
            <person name="Dolan L."/>
            <person name="Kohara Y."/>
            <person name="Sugano S."/>
            <person name="Fujiyama A."/>
            <person name="Delaux P.-M."/>
            <person name="Quint M."/>
            <person name="TheiBen G."/>
            <person name="Hagemann M."/>
            <person name="Harholt J."/>
            <person name="Dunand C."/>
            <person name="Zachgo S."/>
            <person name="Langdale J."/>
            <person name="Maumus F."/>
            <person name="Straeten D.V.D."/>
            <person name="Gould S.B."/>
            <person name="Rensing S.A."/>
        </authorList>
    </citation>
    <scope>NUCLEOTIDE SEQUENCE [LARGE SCALE GENOMIC DNA]</scope>
    <source>
        <strain evidence="11 12">S276</strain>
    </source>
</reference>
<feature type="compositionally biased region" description="Low complexity" evidence="9">
    <location>
        <begin position="23"/>
        <end position="37"/>
    </location>
</feature>
<dbReference type="PANTHER" id="PTHR13683">
    <property type="entry name" value="ASPARTYL PROTEASES"/>
    <property type="match status" value="1"/>
</dbReference>
<dbReference type="SUPFAM" id="SSF50630">
    <property type="entry name" value="Acid proteases"/>
    <property type="match status" value="1"/>
</dbReference>
<dbReference type="PANTHER" id="PTHR13683:SF375">
    <property type="entry name" value="PEPTIDASE A1 DOMAIN-CONTAINING PROTEIN"/>
    <property type="match status" value="1"/>
</dbReference>
<feature type="domain" description="Peptidase A1" evidence="10">
    <location>
        <begin position="80"/>
        <end position="460"/>
    </location>
</feature>
<dbReference type="InterPro" id="IPR033121">
    <property type="entry name" value="PEPTIDASE_A1"/>
</dbReference>
<name>A0A388K353_CHABU</name>
<dbReference type="InterPro" id="IPR032861">
    <property type="entry name" value="TAXi_N"/>
</dbReference>
<gene>
    <name evidence="11" type="ORF">CBR_g44352</name>
</gene>
<dbReference type="PROSITE" id="PS51767">
    <property type="entry name" value="PEPTIDASE_A1"/>
    <property type="match status" value="1"/>
</dbReference>
<comment type="subcellular location">
    <subcellularLocation>
        <location evidence="1">Membrane</location>
    </subcellularLocation>
</comment>
<evidence type="ECO:0000256" key="8">
    <source>
        <dbReference type="ARBA" id="ARBA00023136"/>
    </source>
</evidence>
<dbReference type="OrthoDB" id="2747330at2759"/>
<comment type="similarity">
    <text evidence="2">Belongs to the peptidase A1 family.</text>
</comment>
<feature type="compositionally biased region" description="Low complexity" evidence="9">
    <location>
        <begin position="1"/>
        <end position="16"/>
    </location>
</feature>
<organism evidence="11 12">
    <name type="scientific">Chara braunii</name>
    <name type="common">Braun's stonewort</name>
    <dbReference type="NCBI Taxonomy" id="69332"/>
    <lineage>
        <taxon>Eukaryota</taxon>
        <taxon>Viridiplantae</taxon>
        <taxon>Streptophyta</taxon>
        <taxon>Charophyceae</taxon>
        <taxon>Charales</taxon>
        <taxon>Characeae</taxon>
        <taxon>Chara</taxon>
    </lineage>
</organism>
<dbReference type="InterPro" id="IPR021109">
    <property type="entry name" value="Peptidase_aspartic_dom_sf"/>
</dbReference>
<evidence type="ECO:0000256" key="4">
    <source>
        <dbReference type="ARBA" id="ARBA00022692"/>
    </source>
</evidence>
<dbReference type="Gramene" id="GBG64467">
    <property type="protein sequence ID" value="GBG64467"/>
    <property type="gene ID" value="CBR_g44352"/>
</dbReference>
<sequence length="476" mass="49793">MSSSLSSPPTSLTSTPVLGGGSSISSTISLSSSSSGSNPFAPPLSSSSSSSSYPSSDGYGASASRVSTHISLRDDLKIAFTVDVMMGTPAQTRSLHILLDDYITWTFCDPAIGSLLPQPQEAFNPPFKPASSTSYSLATCQSPGCTALKATWNGGCDDGGTSCSLRVTDHVDGIAGELVSELVMLKGEPLSGIKYDSMACVTEMEGSYVNFSGDGVLALGPGSGTFFATVTQQLKLPDILSVCFNATGYRSRRASAPEGQDPTAAVGDDSGSVVFGTPPWIVYPNLSANAHLDRTEASMLSRVATYRSFITGWSILPPSSSSSSSSSSVAAPLPPPGNGAVFFGSSFLTFMPNASLALITDAIYKATLLHPLPQFEDLIVYSQPSCGLSSFPVITFLFEGGTQLEVKPEEYTAMEKTPSTCLVSLGFAEQWRTDYTLLGLSVLQSRWLTFDFSEGPYPDNGVFKIGTGPCSGAVSK</sequence>
<dbReference type="Pfam" id="PF14543">
    <property type="entry name" value="TAXi_N"/>
    <property type="match status" value="1"/>
</dbReference>
<keyword evidence="8" id="KW-0472">Membrane</keyword>
<feature type="region of interest" description="Disordered" evidence="9">
    <location>
        <begin position="1"/>
        <end position="54"/>
    </location>
</feature>
<evidence type="ECO:0000256" key="9">
    <source>
        <dbReference type="SAM" id="MobiDB-lite"/>
    </source>
</evidence>
<dbReference type="AlphaFoldDB" id="A0A388K353"/>
<keyword evidence="7" id="KW-1133">Transmembrane helix</keyword>
<evidence type="ECO:0000259" key="10">
    <source>
        <dbReference type="PROSITE" id="PS51767"/>
    </source>
</evidence>
<dbReference type="InterPro" id="IPR001461">
    <property type="entry name" value="Aspartic_peptidase_A1"/>
</dbReference>
<evidence type="ECO:0000256" key="1">
    <source>
        <dbReference type="ARBA" id="ARBA00004370"/>
    </source>
</evidence>
<evidence type="ECO:0000256" key="6">
    <source>
        <dbReference type="ARBA" id="ARBA00022801"/>
    </source>
</evidence>
<evidence type="ECO:0000313" key="11">
    <source>
        <dbReference type="EMBL" id="GBG64467.1"/>
    </source>
</evidence>
<comment type="caution">
    <text evidence="11">The sequence shown here is derived from an EMBL/GenBank/DDBJ whole genome shotgun (WGS) entry which is preliminary data.</text>
</comment>
<keyword evidence="3" id="KW-0645">Protease</keyword>
<protein>
    <recommendedName>
        <fullName evidence="10">Peptidase A1 domain-containing protein</fullName>
    </recommendedName>
</protein>